<accession>A0A0L8GBX3</accession>
<evidence type="ECO:0008006" key="3">
    <source>
        <dbReference type="Google" id="ProtNLM"/>
    </source>
</evidence>
<feature type="signal peptide" evidence="1">
    <location>
        <begin position="1"/>
        <end position="21"/>
    </location>
</feature>
<dbReference type="PROSITE" id="PS51257">
    <property type="entry name" value="PROKAR_LIPOPROTEIN"/>
    <property type="match status" value="1"/>
</dbReference>
<evidence type="ECO:0000313" key="2">
    <source>
        <dbReference type="EMBL" id="KOF74552.1"/>
    </source>
</evidence>
<dbReference type="EMBL" id="KQ422621">
    <property type="protein sequence ID" value="KOF74552.1"/>
    <property type="molecule type" value="Genomic_DNA"/>
</dbReference>
<gene>
    <name evidence="2" type="ORF">OCBIM_22035971mg</name>
</gene>
<protein>
    <recommendedName>
        <fullName evidence="3">Secreted protein</fullName>
    </recommendedName>
</protein>
<reference evidence="2" key="1">
    <citation type="submission" date="2015-07" db="EMBL/GenBank/DDBJ databases">
        <title>MeaNS - Measles Nucleotide Surveillance Program.</title>
        <authorList>
            <person name="Tran T."/>
            <person name="Druce J."/>
        </authorList>
    </citation>
    <scope>NUCLEOTIDE SEQUENCE</scope>
    <source>
        <strain evidence="2">UCB-OBI-ISO-001</strain>
        <tissue evidence="2">Gonad</tissue>
    </source>
</reference>
<dbReference type="AlphaFoldDB" id="A0A0L8GBX3"/>
<evidence type="ECO:0000256" key="1">
    <source>
        <dbReference type="SAM" id="SignalP"/>
    </source>
</evidence>
<feature type="chain" id="PRO_5005582866" description="Secreted protein" evidence="1">
    <location>
        <begin position="22"/>
        <end position="127"/>
    </location>
</feature>
<organism evidence="2">
    <name type="scientific">Octopus bimaculoides</name>
    <name type="common">California two-spotted octopus</name>
    <dbReference type="NCBI Taxonomy" id="37653"/>
    <lineage>
        <taxon>Eukaryota</taxon>
        <taxon>Metazoa</taxon>
        <taxon>Spiralia</taxon>
        <taxon>Lophotrochozoa</taxon>
        <taxon>Mollusca</taxon>
        <taxon>Cephalopoda</taxon>
        <taxon>Coleoidea</taxon>
        <taxon>Octopodiformes</taxon>
        <taxon>Octopoda</taxon>
        <taxon>Incirrata</taxon>
        <taxon>Octopodidae</taxon>
        <taxon>Octopus</taxon>
    </lineage>
</organism>
<keyword evidence="1" id="KW-0732">Signal</keyword>
<sequence>MLLRILSGAVTILSACCLCHSLKIKAFNCLVLQVRQIATKTGKKERSKKKNMKVPYFNLIIQSYCVRSQSVNTNNWCTNNFKKFSSSKLTQFWQEESHLTHVQTFENCFKHFIFCIFTVLFLEMFKR</sequence>
<proteinExistence type="predicted"/>
<name>A0A0L8GBX3_OCTBM</name>